<dbReference type="AlphaFoldDB" id="A0A0B3YJZ2"/>
<dbReference type="GeneID" id="56268703"/>
<dbReference type="SUPFAM" id="SSF46955">
    <property type="entry name" value="Putative DNA-binding domain"/>
    <property type="match status" value="1"/>
</dbReference>
<protein>
    <recommendedName>
        <fullName evidence="3">Helix-turn-helix domain-containing protein</fullName>
    </recommendedName>
</protein>
<evidence type="ECO:0000313" key="2">
    <source>
        <dbReference type="Proteomes" id="UP000031197"/>
    </source>
</evidence>
<keyword evidence="2" id="KW-1185">Reference proteome</keyword>
<dbReference type="Proteomes" id="UP000031197">
    <property type="component" value="Unassembled WGS sequence"/>
</dbReference>
<accession>A0A0B3YJZ2</accession>
<evidence type="ECO:0000313" key="1">
    <source>
        <dbReference type="EMBL" id="KHT55028.1"/>
    </source>
</evidence>
<evidence type="ECO:0008006" key="3">
    <source>
        <dbReference type="Google" id="ProtNLM"/>
    </source>
</evidence>
<dbReference type="RefSeq" id="WP_014950994.1">
    <property type="nucleotide sequence ID" value="NZ_JWLW01000010.1"/>
</dbReference>
<name>A0A0B3YJZ2_9ALTE</name>
<sequence>MSLMTVKEVAAFLGVQEVRVERLERESLLVSKDKDTDGNPLFDSGDVERYKTLAERLGGI</sequence>
<proteinExistence type="predicted"/>
<dbReference type="InterPro" id="IPR009061">
    <property type="entry name" value="DNA-bd_dom_put_sf"/>
</dbReference>
<reference evidence="1 2" key="1">
    <citation type="submission" date="2014-12" db="EMBL/GenBank/DDBJ databases">
        <title>Genome sequencing of Alteromonas marina AD001.</title>
        <authorList>
            <person name="Adrian T.G.S."/>
            <person name="Chan K.G."/>
        </authorList>
    </citation>
    <scope>NUCLEOTIDE SEQUENCE [LARGE SCALE GENOMIC DNA]</scope>
    <source>
        <strain evidence="1 2">AD001</strain>
    </source>
</reference>
<organism evidence="1 2">
    <name type="scientific">Alteromonas marina</name>
    <dbReference type="NCBI Taxonomy" id="203795"/>
    <lineage>
        <taxon>Bacteria</taxon>
        <taxon>Pseudomonadati</taxon>
        <taxon>Pseudomonadota</taxon>
        <taxon>Gammaproteobacteria</taxon>
        <taxon>Alteromonadales</taxon>
        <taxon>Alteromonadaceae</taxon>
        <taxon>Alteromonas/Salinimonas group</taxon>
        <taxon>Alteromonas</taxon>
    </lineage>
</organism>
<dbReference type="EMBL" id="JWLW01000010">
    <property type="protein sequence ID" value="KHT55028.1"/>
    <property type="molecule type" value="Genomic_DNA"/>
</dbReference>
<comment type="caution">
    <text evidence="1">The sequence shown here is derived from an EMBL/GenBank/DDBJ whole genome shotgun (WGS) entry which is preliminary data.</text>
</comment>
<gene>
    <name evidence="1" type="ORF">RJ41_05500</name>
</gene>